<organism evidence="2 3">
    <name type="scientific">Grimontia indica</name>
    <dbReference type="NCBI Taxonomy" id="1056512"/>
    <lineage>
        <taxon>Bacteria</taxon>
        <taxon>Pseudomonadati</taxon>
        <taxon>Pseudomonadota</taxon>
        <taxon>Gammaproteobacteria</taxon>
        <taxon>Vibrionales</taxon>
        <taxon>Vibrionaceae</taxon>
        <taxon>Grimontia</taxon>
    </lineage>
</organism>
<name>R1GSJ2_9GAMM</name>
<dbReference type="PANTHER" id="PTHR38109:SF1">
    <property type="entry name" value="PROTEIN YCGL"/>
    <property type="match status" value="1"/>
</dbReference>
<feature type="domain" description="YcgL" evidence="1">
    <location>
        <begin position="1"/>
        <end position="44"/>
    </location>
</feature>
<keyword evidence="3" id="KW-1185">Reference proteome</keyword>
<evidence type="ECO:0000313" key="2">
    <source>
        <dbReference type="EMBL" id="EOD79024.1"/>
    </source>
</evidence>
<dbReference type="SUPFAM" id="SSF160191">
    <property type="entry name" value="YcgL-like"/>
    <property type="match status" value="1"/>
</dbReference>
<evidence type="ECO:0000259" key="1">
    <source>
        <dbReference type="PROSITE" id="PS51648"/>
    </source>
</evidence>
<sequence>MMVNLDKREKLAIADINKVRENLKNDGFYLQLPPAPDAALQHIRQKNTKL</sequence>
<accession>R1GSJ2</accession>
<dbReference type="AlphaFoldDB" id="R1GSJ2"/>
<evidence type="ECO:0000313" key="3">
    <source>
        <dbReference type="Proteomes" id="UP000011223"/>
    </source>
</evidence>
<dbReference type="PROSITE" id="PS51648">
    <property type="entry name" value="YCGL"/>
    <property type="match status" value="1"/>
</dbReference>
<dbReference type="eggNOG" id="ENOG5031PWA">
    <property type="taxonomic scope" value="Bacteria"/>
</dbReference>
<dbReference type="Pfam" id="PF05166">
    <property type="entry name" value="YcgL"/>
    <property type="match status" value="1"/>
</dbReference>
<dbReference type="Proteomes" id="UP000011223">
    <property type="component" value="Unassembled WGS sequence"/>
</dbReference>
<proteinExistence type="predicted"/>
<dbReference type="Gene3D" id="3.10.510.20">
    <property type="entry name" value="YcgL domain"/>
    <property type="match status" value="1"/>
</dbReference>
<dbReference type="PANTHER" id="PTHR38109">
    <property type="entry name" value="PROTEIN YCGL"/>
    <property type="match status" value="1"/>
</dbReference>
<comment type="caution">
    <text evidence="2">The sequence shown here is derived from an EMBL/GenBank/DDBJ whole genome shotgun (WGS) entry which is preliminary data.</text>
</comment>
<dbReference type="InterPro" id="IPR027354">
    <property type="entry name" value="YcgL_dom"/>
</dbReference>
<protein>
    <submittedName>
        <fullName evidence="2">Protein YcgL</fullName>
    </submittedName>
</protein>
<dbReference type="EMBL" id="ANFM02000025">
    <property type="protein sequence ID" value="EOD79024.1"/>
    <property type="molecule type" value="Genomic_DNA"/>
</dbReference>
<gene>
    <name evidence="2" type="ORF">D515_02096</name>
</gene>
<reference evidence="2 3" key="1">
    <citation type="journal article" date="2014" name="PLoS ONE">
        <title>Grimontia indica AK16(T), sp. nov., Isolated from a Seawater Sample Reports the Presence of Pathogenic Genes Similar to Vibrio Genus.</title>
        <authorList>
            <person name="Singh A."/>
            <person name="Vaidya B."/>
            <person name="Khatri I."/>
            <person name="Srinivas T.N."/>
            <person name="Subramanian S."/>
            <person name="Korpole S."/>
            <person name="Pinnaka A.K."/>
        </authorList>
    </citation>
    <scope>NUCLEOTIDE SEQUENCE [LARGE SCALE GENOMIC DNA]</scope>
    <source>
        <strain evidence="2 3">AK16</strain>
    </source>
</reference>
<dbReference type="InterPro" id="IPR038068">
    <property type="entry name" value="YcgL-like_sf"/>
</dbReference>